<evidence type="ECO:0000313" key="5">
    <source>
        <dbReference type="Proteomes" id="UP001500879"/>
    </source>
</evidence>
<dbReference type="Gene3D" id="3.90.25.10">
    <property type="entry name" value="UDP-galactose 4-epimerase, domain 1"/>
    <property type="match status" value="1"/>
</dbReference>
<comment type="similarity">
    <text evidence="1 2">Belongs to the dTDP-4-dehydrorhamnose reductase family.</text>
</comment>
<dbReference type="Gene3D" id="3.40.50.720">
    <property type="entry name" value="NAD(P)-binding Rossmann-like Domain"/>
    <property type="match status" value="1"/>
</dbReference>
<dbReference type="EMBL" id="BAAABX010000023">
    <property type="protein sequence ID" value="GAA0402270.1"/>
    <property type="molecule type" value="Genomic_DNA"/>
</dbReference>
<gene>
    <name evidence="4" type="primary">rfbD</name>
    <name evidence="4" type="ORF">GCM10010357_24190</name>
</gene>
<dbReference type="InterPro" id="IPR005913">
    <property type="entry name" value="dTDP_dehydrorham_reduct"/>
</dbReference>
<dbReference type="InterPro" id="IPR036291">
    <property type="entry name" value="NAD(P)-bd_dom_sf"/>
</dbReference>
<name>A0ABP3IG67_9ACTN</name>
<accession>A0ABP3IG67</accession>
<dbReference type="PANTHER" id="PTHR10491">
    <property type="entry name" value="DTDP-4-DEHYDRORHAMNOSE REDUCTASE"/>
    <property type="match status" value="1"/>
</dbReference>
<comment type="pathway">
    <text evidence="2">Carbohydrate biosynthesis; dTDP-L-rhamnose biosynthesis.</text>
</comment>
<dbReference type="EC" id="1.1.1.133" evidence="2"/>
<dbReference type="Pfam" id="PF04321">
    <property type="entry name" value="RmlD_sub_bind"/>
    <property type="match status" value="1"/>
</dbReference>
<evidence type="ECO:0000256" key="1">
    <source>
        <dbReference type="ARBA" id="ARBA00010944"/>
    </source>
</evidence>
<dbReference type="InterPro" id="IPR029903">
    <property type="entry name" value="RmlD-like-bd"/>
</dbReference>
<keyword evidence="2" id="KW-0521">NADP</keyword>
<keyword evidence="5" id="KW-1185">Reference proteome</keyword>
<dbReference type="RefSeq" id="WP_344023027.1">
    <property type="nucleotide sequence ID" value="NZ_BAAABX010000023.1"/>
</dbReference>
<feature type="domain" description="RmlD-like substrate binding" evidence="3">
    <location>
        <begin position="1"/>
        <end position="276"/>
    </location>
</feature>
<proteinExistence type="inferred from homology"/>
<evidence type="ECO:0000256" key="2">
    <source>
        <dbReference type="RuleBase" id="RU364082"/>
    </source>
</evidence>
<protein>
    <recommendedName>
        <fullName evidence="2">dTDP-4-dehydrorhamnose reductase</fullName>
        <ecNumber evidence="2">1.1.1.133</ecNumber>
    </recommendedName>
</protein>
<comment type="caution">
    <text evidence="4">The sequence shown here is derived from an EMBL/GenBank/DDBJ whole genome shotgun (WGS) entry which is preliminary data.</text>
</comment>
<comment type="function">
    <text evidence="2">Catalyzes the reduction of dTDP-6-deoxy-L-lyxo-4-hexulose to yield dTDP-L-rhamnose.</text>
</comment>
<dbReference type="PANTHER" id="PTHR10491:SF4">
    <property type="entry name" value="METHIONINE ADENOSYLTRANSFERASE 2 SUBUNIT BETA"/>
    <property type="match status" value="1"/>
</dbReference>
<dbReference type="NCBIfam" id="TIGR01214">
    <property type="entry name" value="rmlD"/>
    <property type="match status" value="1"/>
</dbReference>
<evidence type="ECO:0000259" key="3">
    <source>
        <dbReference type="Pfam" id="PF04321"/>
    </source>
</evidence>
<dbReference type="CDD" id="cd05254">
    <property type="entry name" value="dTDP_HR_like_SDR_e"/>
    <property type="match status" value="1"/>
</dbReference>
<keyword evidence="2" id="KW-0560">Oxidoreductase</keyword>
<organism evidence="4 5">
    <name type="scientific">Streptomyces luteireticuli</name>
    <dbReference type="NCBI Taxonomy" id="173858"/>
    <lineage>
        <taxon>Bacteria</taxon>
        <taxon>Bacillati</taxon>
        <taxon>Actinomycetota</taxon>
        <taxon>Actinomycetes</taxon>
        <taxon>Kitasatosporales</taxon>
        <taxon>Streptomycetaceae</taxon>
        <taxon>Streptomyces</taxon>
    </lineage>
</organism>
<dbReference type="SUPFAM" id="SSF51735">
    <property type="entry name" value="NAD(P)-binding Rossmann-fold domains"/>
    <property type="match status" value="1"/>
</dbReference>
<sequence>MTCLITGARGMLGRDVAAALRAAGHDVVPLGRDVLDISCPSSVRSALAAVRPRTVVNCAAYTAVDAAEHDEPTAHRVNADGPRHLAEACADSGTRLVHISTDYVFAGDAAKGAYDESAPTRPRTVYGRTKLAGERAVLETLPETGTVLRTAWLYGTHGPNFVATMARCAAGEGTVDVVADQYGQPTWTADVAARVARLPPVPGVLHATCAGETTWYGLAREVFALLGADPGRVRPVTTRDMPRPAPRPARSVLGHARWDAVGLPPPRHWREALHAAWPALGLPGRTV</sequence>
<reference evidence="5" key="1">
    <citation type="journal article" date="2019" name="Int. J. Syst. Evol. Microbiol.">
        <title>The Global Catalogue of Microorganisms (GCM) 10K type strain sequencing project: providing services to taxonomists for standard genome sequencing and annotation.</title>
        <authorList>
            <consortium name="The Broad Institute Genomics Platform"/>
            <consortium name="The Broad Institute Genome Sequencing Center for Infectious Disease"/>
            <person name="Wu L."/>
            <person name="Ma J."/>
        </authorList>
    </citation>
    <scope>NUCLEOTIDE SEQUENCE [LARGE SCALE GENOMIC DNA]</scope>
    <source>
        <strain evidence="5">JCM 4788</strain>
    </source>
</reference>
<dbReference type="Proteomes" id="UP001500879">
    <property type="component" value="Unassembled WGS sequence"/>
</dbReference>
<evidence type="ECO:0000313" key="4">
    <source>
        <dbReference type="EMBL" id="GAA0402270.1"/>
    </source>
</evidence>